<proteinExistence type="predicted"/>
<gene>
    <name evidence="1" type="ORF">CDAR_470831</name>
</gene>
<organism evidence="1 2">
    <name type="scientific">Caerostris darwini</name>
    <dbReference type="NCBI Taxonomy" id="1538125"/>
    <lineage>
        <taxon>Eukaryota</taxon>
        <taxon>Metazoa</taxon>
        <taxon>Ecdysozoa</taxon>
        <taxon>Arthropoda</taxon>
        <taxon>Chelicerata</taxon>
        <taxon>Arachnida</taxon>
        <taxon>Araneae</taxon>
        <taxon>Araneomorphae</taxon>
        <taxon>Entelegynae</taxon>
        <taxon>Araneoidea</taxon>
        <taxon>Araneidae</taxon>
        <taxon>Caerostris</taxon>
    </lineage>
</organism>
<protein>
    <submittedName>
        <fullName evidence="1">Uncharacterized protein</fullName>
    </submittedName>
</protein>
<sequence length="105" mass="11982">MNIFAIEYASGFIGRCQVVGWTQAGHGKGHVRGGFSGGRYISRRVRVFFTANDELILDDNICRCRRLWIELGGFLFDDDGGFDRNCVFIVLFGVLEKMEKYILYS</sequence>
<dbReference type="AlphaFoldDB" id="A0AAV4VGI7"/>
<reference evidence="1 2" key="1">
    <citation type="submission" date="2021-06" db="EMBL/GenBank/DDBJ databases">
        <title>Caerostris darwini draft genome.</title>
        <authorList>
            <person name="Kono N."/>
            <person name="Arakawa K."/>
        </authorList>
    </citation>
    <scope>NUCLEOTIDE SEQUENCE [LARGE SCALE GENOMIC DNA]</scope>
</reference>
<comment type="caution">
    <text evidence="1">The sequence shown here is derived from an EMBL/GenBank/DDBJ whole genome shotgun (WGS) entry which is preliminary data.</text>
</comment>
<evidence type="ECO:0000313" key="2">
    <source>
        <dbReference type="Proteomes" id="UP001054837"/>
    </source>
</evidence>
<name>A0AAV4VGI7_9ARAC</name>
<keyword evidence="2" id="KW-1185">Reference proteome</keyword>
<evidence type="ECO:0000313" key="1">
    <source>
        <dbReference type="EMBL" id="GIY69422.1"/>
    </source>
</evidence>
<dbReference type="EMBL" id="BPLQ01013035">
    <property type="protein sequence ID" value="GIY69422.1"/>
    <property type="molecule type" value="Genomic_DNA"/>
</dbReference>
<accession>A0AAV4VGI7</accession>
<dbReference type="Proteomes" id="UP001054837">
    <property type="component" value="Unassembled WGS sequence"/>
</dbReference>